<dbReference type="AlphaFoldDB" id="A0A0P1E1H1"/>
<dbReference type="Proteomes" id="UP000050786">
    <property type="component" value="Unassembled WGS sequence"/>
</dbReference>
<organism evidence="2 3">
    <name type="scientific">Ruegeria atlantica</name>
    <dbReference type="NCBI Taxonomy" id="81569"/>
    <lineage>
        <taxon>Bacteria</taxon>
        <taxon>Pseudomonadati</taxon>
        <taxon>Pseudomonadota</taxon>
        <taxon>Alphaproteobacteria</taxon>
        <taxon>Rhodobacterales</taxon>
        <taxon>Roseobacteraceae</taxon>
        <taxon>Ruegeria</taxon>
    </lineage>
</organism>
<proteinExistence type="predicted"/>
<sequence length="73" mass="8782">MTMNYRTILERWPVATIGLTFLSYFVLQSIADHTFRAFDEQEFNRGWVLFLIVGGWGFYSMFHIAFYLIRTFK</sequence>
<keyword evidence="1" id="KW-1133">Transmembrane helix</keyword>
<feature type="transmembrane region" description="Helical" evidence="1">
    <location>
        <begin position="12"/>
        <end position="31"/>
    </location>
</feature>
<feature type="transmembrane region" description="Helical" evidence="1">
    <location>
        <begin position="46"/>
        <end position="69"/>
    </location>
</feature>
<accession>A0A0P1E1H1</accession>
<keyword evidence="1" id="KW-0812">Transmembrane</keyword>
<protein>
    <submittedName>
        <fullName evidence="2">Uncharacterized protein</fullName>
    </submittedName>
</protein>
<dbReference type="EMBL" id="CYPS01000011">
    <property type="protein sequence ID" value="CUH42097.1"/>
    <property type="molecule type" value="Genomic_DNA"/>
</dbReference>
<name>A0A0P1E1H1_9RHOB</name>
<evidence type="ECO:0000256" key="1">
    <source>
        <dbReference type="SAM" id="Phobius"/>
    </source>
</evidence>
<gene>
    <name evidence="2" type="ORF">RUM4293_00983</name>
</gene>
<keyword evidence="3" id="KW-1185">Reference proteome</keyword>
<evidence type="ECO:0000313" key="3">
    <source>
        <dbReference type="Proteomes" id="UP000050786"/>
    </source>
</evidence>
<reference evidence="3" key="1">
    <citation type="submission" date="2015-09" db="EMBL/GenBank/DDBJ databases">
        <authorList>
            <person name="Rodrigo-Torres L."/>
            <person name="Arahal D.R."/>
        </authorList>
    </citation>
    <scope>NUCLEOTIDE SEQUENCE [LARGE SCALE GENOMIC DNA]</scope>
    <source>
        <strain evidence="3">CECT 4293</strain>
    </source>
</reference>
<evidence type="ECO:0000313" key="2">
    <source>
        <dbReference type="EMBL" id="CUH42097.1"/>
    </source>
</evidence>
<keyword evidence="1" id="KW-0472">Membrane</keyword>